<accession>A0ABV3CNH1</accession>
<reference evidence="1 2" key="1">
    <citation type="submission" date="2024-06" db="EMBL/GenBank/DDBJ databases">
        <title>The Natural Products Discovery Center: Release of the First 8490 Sequenced Strains for Exploring Actinobacteria Biosynthetic Diversity.</title>
        <authorList>
            <person name="Kalkreuter E."/>
            <person name="Kautsar S.A."/>
            <person name="Yang D."/>
            <person name="Bader C.D."/>
            <person name="Teijaro C.N."/>
            <person name="Fluegel L."/>
            <person name="Davis C.M."/>
            <person name="Simpson J.R."/>
            <person name="Lauterbach L."/>
            <person name="Steele A.D."/>
            <person name="Gui C."/>
            <person name="Meng S."/>
            <person name="Li G."/>
            <person name="Viehrig K."/>
            <person name="Ye F."/>
            <person name="Su P."/>
            <person name="Kiefer A.F."/>
            <person name="Nichols A."/>
            <person name="Cepeda A.J."/>
            <person name="Yan W."/>
            <person name="Fan B."/>
            <person name="Jiang Y."/>
            <person name="Adhikari A."/>
            <person name="Zheng C.-J."/>
            <person name="Schuster L."/>
            <person name="Cowan T.M."/>
            <person name="Smanski M.J."/>
            <person name="Chevrette M.G."/>
            <person name="De Carvalho L.P.S."/>
            <person name="Shen B."/>
        </authorList>
    </citation>
    <scope>NUCLEOTIDE SEQUENCE [LARGE SCALE GENOMIC DNA]</scope>
    <source>
        <strain evidence="1 2">NPDC045705</strain>
    </source>
</reference>
<evidence type="ECO:0000313" key="2">
    <source>
        <dbReference type="Proteomes" id="UP001551210"/>
    </source>
</evidence>
<dbReference type="RefSeq" id="WP_359202896.1">
    <property type="nucleotide sequence ID" value="NZ_JBEZAM010000001.1"/>
</dbReference>
<protein>
    <submittedName>
        <fullName evidence="1">Uncharacterized protein</fullName>
    </submittedName>
</protein>
<dbReference type="EMBL" id="JBEZAM010000001">
    <property type="protein sequence ID" value="MEU7291749.1"/>
    <property type="molecule type" value="Genomic_DNA"/>
</dbReference>
<comment type="caution">
    <text evidence="1">The sequence shown here is derived from an EMBL/GenBank/DDBJ whole genome shotgun (WGS) entry which is preliminary data.</text>
</comment>
<evidence type="ECO:0000313" key="1">
    <source>
        <dbReference type="EMBL" id="MEU7291749.1"/>
    </source>
</evidence>
<sequence length="93" mass="10134">MLSPEERVDRMAARLSALGLTPITTHHDECTRIKVYAPQTVSPELWRELMAVLATADCFGLDDSSVDGRSVWAGVSWKTPAAVHAARGHGHQP</sequence>
<organism evidence="1 2">
    <name type="scientific">Streptomyces exfoliatus</name>
    <name type="common">Streptomyces hydrogenans</name>
    <dbReference type="NCBI Taxonomy" id="1905"/>
    <lineage>
        <taxon>Bacteria</taxon>
        <taxon>Bacillati</taxon>
        <taxon>Actinomycetota</taxon>
        <taxon>Actinomycetes</taxon>
        <taxon>Kitasatosporales</taxon>
        <taxon>Streptomycetaceae</taxon>
        <taxon>Streptomyces</taxon>
    </lineage>
</organism>
<dbReference type="Proteomes" id="UP001551210">
    <property type="component" value="Unassembled WGS sequence"/>
</dbReference>
<proteinExistence type="predicted"/>
<gene>
    <name evidence="1" type="ORF">AB0A76_00870</name>
</gene>
<keyword evidence="2" id="KW-1185">Reference proteome</keyword>
<name>A0ABV3CNH1_STREX</name>